<feature type="domain" description="Trs120/TRAPPC9 N-terminal" evidence="4">
    <location>
        <begin position="4"/>
        <end position="363"/>
    </location>
</feature>
<evidence type="ECO:0000256" key="1">
    <source>
        <dbReference type="ARBA" id="ARBA00004555"/>
    </source>
</evidence>
<evidence type="ECO:0000256" key="2">
    <source>
        <dbReference type="ARBA" id="ARBA00023034"/>
    </source>
</evidence>
<dbReference type="Pfam" id="PF26280">
    <property type="entry name" value="Ig_TRAPPC9-Trs120_2nd"/>
    <property type="match status" value="1"/>
</dbReference>
<evidence type="ECO:0000313" key="9">
    <source>
        <dbReference type="EMBL" id="RHZ87339.1"/>
    </source>
</evidence>
<name>A0A397JGD1_9GLOM</name>
<sequence>MDPLIFTAPARIRVLLVPVHPIKASTFHKKVELVKKFSVVKLGDVTPDLRGSHSMFSSQLFHEGQLYFNFVTSYEPEHAYLEEFQMHRRIFGVIGIMDCGEWTNLTDGYKKFTEILKNYSTAFSNRCFAFDPSENQPDDTKGLIMIPNVGNIEFYISTMISDFANNILTEFGNLASKIEKKQIIYSPKIPSTTSSSSSTPSTTSTSTPSTSTSTINGINGKYSSITPSFSSPELNNSMFPLTPPSTAMTTAGMGGTTAGVNPKDNPFHVRSFSSSAIASIANQAANVPNTVADMKLKKRAAGRTQKLIADLYLMAGRLPDAVSHYSMAIETTKSNGDLLWHGSAIEGLCVGLILAAYLHTDVGYILNQAPPSPNPQSQAIPSVETPKILWEEIVEKYHTVLLDYFKTLNSSYNQAPPLIYTEACLKVAKMLAYIWAAGGWGDDALKLIVHGGIPEKGKWGLGSLKWMSKADITQWAMKGYGKSISDMSITEQIHVTTTISTIFSIINFRRKHAFFLRQTSLLITPLLVKPRNNITQSQNKSSPGGSGGSDGGLLSCLKKVTEVYGVGDIVDNEDYSVAVENARPFTFGWPDLQIDVLKDSIMVSEVLPDYPSIVKYTTRLLRKLFIYLTKDEQVRLSASLPRVVASGKKQGLEMEFKYWGLNIVQGIQVCRPTSRRIPFPHYKDTDDGVDKPIDPFLYKSFNVTKVETVQTHLVANETAYFLISLTNPFAFDLDIQSISVSTEGVNFTPNPLASTIAASTSITLRVSGVPTEPGELVVRGFKIKVNGCLEQEFCVYLPPNDEEIKRKEKEEEYSKRIKKSGLAVLNQSGHHRELSQSSDQSKKEYIAEFLKVTVITEQPLMKIKSTSLMHGAIMLFEGEKSTMTIKLENVGKIPVDYISLSFQDSSTANAQALLKSSSDIPPEEAYEMELYAHKLPVFSWEPPDKPFKILPAEEFVLNISLYGKRGCSNATIQIDYGYLNRIDGHDESMNDTFYSRQVFYPVLLTVHQNLEPISMDILNFKPLNNIDNLDDNLDNLDNNNNISNDNVNGTITTNGITVNDEISGIVDNDGINNNDDDDSSSSLPIRKVEELIKMITWNNNNNNNNNNKGTTTSEEFVNKMNNDYCLLTFDVRNVWHVAFEVTVEFDEGNGNSPLSITTTIQPSASTRILLPIKRMFLNEKEYTQPIPSSKQFVVSKEPKISAEQEKLQLTLFWFREHLLRKVRAHWECALTNQTGIVDIRSLRLNKSMLNVLRINEISFGIEIEEKSKISKISCNQFICPVNEYVNIKFIISNNQEKSNKLCLRIQPVQSYSDGMMEWDLPKRMVWNGLLQTPLPEIEPKSSIIYNLPICFFSRGKFKFLYHCEDVFTRAMYFDTQPLVIEVFDN</sequence>
<feature type="domain" description="Trs120/TRAPPC9 third Ig-like" evidence="7">
    <location>
        <begin position="1099"/>
        <end position="1253"/>
    </location>
</feature>
<dbReference type="Pfam" id="PF08626">
    <property type="entry name" value="TRAPPC9-Trs120"/>
    <property type="match status" value="1"/>
</dbReference>
<dbReference type="Pfam" id="PF26282">
    <property type="entry name" value="Ig_TRAPPC9-Trs120_3rd"/>
    <property type="match status" value="1"/>
</dbReference>
<feature type="region of interest" description="Disordered" evidence="3">
    <location>
        <begin position="189"/>
        <end position="219"/>
    </location>
</feature>
<evidence type="ECO:0000259" key="5">
    <source>
        <dbReference type="Pfam" id="PF26251"/>
    </source>
</evidence>
<feature type="domain" description="Trs120/TRAPPC9 first Ig-like" evidence="6">
    <location>
        <begin position="664"/>
        <end position="857"/>
    </location>
</feature>
<dbReference type="InterPro" id="IPR058564">
    <property type="entry name" value="TPR_TRAPPC9_Trs120"/>
</dbReference>
<feature type="compositionally biased region" description="Low complexity" evidence="3">
    <location>
        <begin position="190"/>
        <end position="214"/>
    </location>
</feature>
<dbReference type="Proteomes" id="UP000266861">
    <property type="component" value="Unassembled WGS sequence"/>
</dbReference>
<dbReference type="InterPro" id="IPR058568">
    <property type="entry name" value="Ig_TRAPPC9_Trs120_4th"/>
</dbReference>
<evidence type="ECO:0000259" key="4">
    <source>
        <dbReference type="Pfam" id="PF08626"/>
    </source>
</evidence>
<dbReference type="EMBL" id="PQFF01000035">
    <property type="protein sequence ID" value="RHZ87339.1"/>
    <property type="molecule type" value="Genomic_DNA"/>
</dbReference>
<organism evidence="9 10">
    <name type="scientific">Diversispora epigaea</name>
    <dbReference type="NCBI Taxonomy" id="1348612"/>
    <lineage>
        <taxon>Eukaryota</taxon>
        <taxon>Fungi</taxon>
        <taxon>Fungi incertae sedis</taxon>
        <taxon>Mucoromycota</taxon>
        <taxon>Glomeromycotina</taxon>
        <taxon>Glomeromycetes</taxon>
        <taxon>Diversisporales</taxon>
        <taxon>Diversisporaceae</taxon>
        <taxon>Diversispora</taxon>
    </lineage>
</organism>
<proteinExistence type="predicted"/>
<evidence type="ECO:0000313" key="10">
    <source>
        <dbReference type="Proteomes" id="UP000266861"/>
    </source>
</evidence>
<dbReference type="STRING" id="1348612.A0A397JGD1"/>
<dbReference type="InterPro" id="IPR013935">
    <property type="entry name" value="Trs120_TRAPPC9"/>
</dbReference>
<comment type="subcellular location">
    <subcellularLocation>
        <location evidence="1">Golgi apparatus</location>
    </subcellularLocation>
</comment>
<gene>
    <name evidence="9" type="ORF">Glove_37g76</name>
</gene>
<reference evidence="9 10" key="1">
    <citation type="submission" date="2018-08" db="EMBL/GenBank/DDBJ databases">
        <title>Genome and evolution of the arbuscular mycorrhizal fungus Diversispora epigaea (formerly Glomus versiforme) and its bacterial endosymbionts.</title>
        <authorList>
            <person name="Sun X."/>
            <person name="Fei Z."/>
            <person name="Harrison M."/>
        </authorList>
    </citation>
    <scope>NUCLEOTIDE SEQUENCE [LARGE SCALE GENOMIC DNA]</scope>
    <source>
        <strain evidence="9 10">IT104</strain>
    </source>
</reference>
<dbReference type="InterPro" id="IPR058567">
    <property type="entry name" value="Ig_TRAPPC9_Trs120_3rd"/>
</dbReference>
<keyword evidence="10" id="KW-1185">Reference proteome</keyword>
<dbReference type="Pfam" id="PF26283">
    <property type="entry name" value="Ig_TRAPPC9-Trs120_4th"/>
    <property type="match status" value="1"/>
</dbReference>
<feature type="domain" description="Trs120/TRAPPC9 fourth Ig-like" evidence="8">
    <location>
        <begin position="1258"/>
        <end position="1382"/>
    </location>
</feature>
<evidence type="ECO:0000256" key="3">
    <source>
        <dbReference type="SAM" id="MobiDB-lite"/>
    </source>
</evidence>
<dbReference type="PANTHER" id="PTHR21512:SF5">
    <property type="entry name" value="TRAFFICKING PROTEIN PARTICLE COMPLEX SUBUNIT 9"/>
    <property type="match status" value="1"/>
</dbReference>
<dbReference type="PANTHER" id="PTHR21512">
    <property type="entry name" value="TRAFFICKING PROTEIN PARTICLE COMPLEX SUBUNIT 9"/>
    <property type="match status" value="1"/>
</dbReference>
<dbReference type="Pfam" id="PF26251">
    <property type="entry name" value="TPR_TRAPPC9-Trs120"/>
    <property type="match status" value="1"/>
</dbReference>
<feature type="domain" description="Trs120/TRAPPC9 TPR region" evidence="5">
    <location>
        <begin position="397"/>
        <end position="650"/>
    </location>
</feature>
<accession>A0A397JGD1</accession>
<comment type="caution">
    <text evidence="9">The sequence shown here is derived from an EMBL/GenBank/DDBJ whole genome shotgun (WGS) entry which is preliminary data.</text>
</comment>
<dbReference type="GO" id="GO:0005802">
    <property type="term" value="C:trans-Golgi network"/>
    <property type="evidence" value="ECO:0007669"/>
    <property type="project" value="TreeGrafter"/>
</dbReference>
<evidence type="ECO:0000259" key="8">
    <source>
        <dbReference type="Pfam" id="PF26283"/>
    </source>
</evidence>
<protein>
    <submittedName>
        <fullName evidence="9">Uncharacterized protein</fullName>
    </submittedName>
</protein>
<dbReference type="InterPro" id="IPR058563">
    <property type="entry name" value="Trs120_TRAPPC9_N"/>
</dbReference>
<keyword evidence="2" id="KW-0333">Golgi apparatus</keyword>
<dbReference type="OrthoDB" id="27962at2759"/>
<evidence type="ECO:0000259" key="6">
    <source>
        <dbReference type="Pfam" id="PF26254"/>
    </source>
</evidence>
<evidence type="ECO:0000259" key="7">
    <source>
        <dbReference type="Pfam" id="PF26282"/>
    </source>
</evidence>
<dbReference type="InterPro" id="IPR058565">
    <property type="entry name" value="Ig_TRAPPC9_Trs120_1st"/>
</dbReference>
<dbReference type="Pfam" id="PF26254">
    <property type="entry name" value="Ig_TRAPPC9-Trs120_1st"/>
    <property type="match status" value="1"/>
</dbReference>